<dbReference type="AlphaFoldDB" id="A0A1M6MHR4"/>
<evidence type="ECO:0000256" key="2">
    <source>
        <dbReference type="SAM" id="Phobius"/>
    </source>
</evidence>
<dbReference type="Pfam" id="PF04203">
    <property type="entry name" value="Sortase"/>
    <property type="match status" value="1"/>
</dbReference>
<evidence type="ECO:0000313" key="3">
    <source>
        <dbReference type="EMBL" id="SHJ82936.1"/>
    </source>
</evidence>
<dbReference type="RefSeq" id="WP_072903093.1">
    <property type="nucleotide sequence ID" value="NZ_FRAD01000007.1"/>
</dbReference>
<dbReference type="CDD" id="cd00004">
    <property type="entry name" value="Sortase"/>
    <property type="match status" value="1"/>
</dbReference>
<dbReference type="InterPro" id="IPR005754">
    <property type="entry name" value="Sortase"/>
</dbReference>
<proteinExistence type="predicted"/>
<dbReference type="EMBL" id="FRAD01000007">
    <property type="protein sequence ID" value="SHJ82936.1"/>
    <property type="molecule type" value="Genomic_DNA"/>
</dbReference>
<keyword evidence="2" id="KW-0472">Membrane</keyword>
<keyword evidence="2" id="KW-0812">Transmembrane</keyword>
<dbReference type="STRING" id="1121331.SAMN02745248_01061"/>
<name>A0A1M6MHR4_9CLOT</name>
<reference evidence="3 4" key="1">
    <citation type="submission" date="2016-11" db="EMBL/GenBank/DDBJ databases">
        <authorList>
            <person name="Jaros S."/>
            <person name="Januszkiewicz K."/>
            <person name="Wedrychowicz H."/>
        </authorList>
    </citation>
    <scope>NUCLEOTIDE SEQUENCE [LARGE SCALE GENOMIC DNA]</scope>
    <source>
        <strain evidence="3 4">DSM 3090</strain>
    </source>
</reference>
<sequence length="194" mass="21665">MKHNKRGICLMILGSMLLLGAIALFLYNGWQDKQAEKISKTTVNMLNNEIRKNIDSTDKVVIPKAMGTISVGNKAYIGTISIPSLNIELPVLEKWSYENLKLSPCVYKGNIYDNSMIVIAHNYESHFGNIGNLNPGDAVYFTDTKGHTHSFVVADIVNMDGKAVEQMEKGSWDLTLFTCTYGGKQRVTVRCIRE</sequence>
<keyword evidence="1" id="KW-0378">Hydrolase</keyword>
<protein>
    <submittedName>
        <fullName evidence="3">Sortase A</fullName>
    </submittedName>
</protein>
<dbReference type="GO" id="GO:0016787">
    <property type="term" value="F:hydrolase activity"/>
    <property type="evidence" value="ECO:0007669"/>
    <property type="project" value="UniProtKB-KW"/>
</dbReference>
<keyword evidence="2" id="KW-1133">Transmembrane helix</keyword>
<dbReference type="SUPFAM" id="SSF63817">
    <property type="entry name" value="Sortase"/>
    <property type="match status" value="1"/>
</dbReference>
<feature type="transmembrane region" description="Helical" evidence="2">
    <location>
        <begin position="7"/>
        <end position="30"/>
    </location>
</feature>
<organism evidence="3 4">
    <name type="scientific">Hathewaya proteolytica DSM 3090</name>
    <dbReference type="NCBI Taxonomy" id="1121331"/>
    <lineage>
        <taxon>Bacteria</taxon>
        <taxon>Bacillati</taxon>
        <taxon>Bacillota</taxon>
        <taxon>Clostridia</taxon>
        <taxon>Eubacteriales</taxon>
        <taxon>Clostridiaceae</taxon>
        <taxon>Hathewaya</taxon>
    </lineage>
</organism>
<dbReference type="InterPro" id="IPR023365">
    <property type="entry name" value="Sortase_dom-sf"/>
</dbReference>
<evidence type="ECO:0000313" key="4">
    <source>
        <dbReference type="Proteomes" id="UP000183952"/>
    </source>
</evidence>
<keyword evidence="4" id="KW-1185">Reference proteome</keyword>
<accession>A0A1M6MHR4</accession>
<dbReference type="Gene3D" id="2.40.260.10">
    <property type="entry name" value="Sortase"/>
    <property type="match status" value="1"/>
</dbReference>
<evidence type="ECO:0000256" key="1">
    <source>
        <dbReference type="ARBA" id="ARBA00022801"/>
    </source>
</evidence>
<dbReference type="Proteomes" id="UP000183952">
    <property type="component" value="Unassembled WGS sequence"/>
</dbReference>
<gene>
    <name evidence="3" type="ORF">SAMN02745248_01061</name>
</gene>